<accession>A0A1J4JCT2</accession>
<dbReference type="PANTHER" id="PTHR45619">
    <property type="entry name" value="SERINE/THREONINE-PROTEIN PHOSPHATASE PP2A-RELATED"/>
    <property type="match status" value="1"/>
</dbReference>
<evidence type="ECO:0000256" key="1">
    <source>
        <dbReference type="ARBA" id="ARBA00022723"/>
    </source>
</evidence>
<sequence>MTASNLDLKKTLEDIGRGDTIDEQIVVAILMKLMELLYKERNVLLLQSPIIICGDIHGQLDDLLQLFEEAGDKFTDQFLFMGDYVDRGYHSLNTFLYLVVLKLINPSKFHMLRGNHETRQVSQMYGFYNECILNYGHAGIWNLCNAAFDLLPMAALIDHDVFSVHGGLSPDLPLIEMISLYDRQDELPSSGPLCDLCWSDPEDVKKWRQNQRGAGYFFGENEVTRFNLLNNISLVTRSHQLVLEGSKFYFPARENEPKKSGSCDEGRLVTIWSAPNYSYRSNNKASIMKYKFDGCPTYNIITFNANEVRIKPQHMPVTSHYFA</sequence>
<dbReference type="RefSeq" id="XP_068349208.1">
    <property type="nucleotide sequence ID" value="XM_068511664.1"/>
</dbReference>
<dbReference type="AlphaFoldDB" id="A0A1J4JCT2"/>
<evidence type="ECO:0000259" key="5">
    <source>
        <dbReference type="PROSITE" id="PS00125"/>
    </source>
</evidence>
<dbReference type="InterPro" id="IPR004843">
    <property type="entry name" value="Calcineurin-like_PHP"/>
</dbReference>
<evidence type="ECO:0000256" key="2">
    <source>
        <dbReference type="ARBA" id="ARBA00022801"/>
    </source>
</evidence>
<gene>
    <name evidence="6" type="ORF">TRFO_37831</name>
</gene>
<feature type="domain" description="Serine/threonine specific protein phosphatases" evidence="5">
    <location>
        <begin position="112"/>
        <end position="117"/>
    </location>
</feature>
<dbReference type="GeneID" id="94846368"/>
<dbReference type="SMART" id="SM00156">
    <property type="entry name" value="PP2Ac"/>
    <property type="match status" value="1"/>
</dbReference>
<dbReference type="GO" id="GO:0046872">
    <property type="term" value="F:metal ion binding"/>
    <property type="evidence" value="ECO:0007669"/>
    <property type="project" value="UniProtKB-KW"/>
</dbReference>
<protein>
    <recommendedName>
        <fullName evidence="4">Serine/threonine-protein phosphatase</fullName>
        <ecNumber evidence="4">3.1.3.16</ecNumber>
    </recommendedName>
</protein>
<comment type="caution">
    <text evidence="6">The sequence shown here is derived from an EMBL/GenBank/DDBJ whole genome shotgun (WGS) entry which is preliminary data.</text>
</comment>
<keyword evidence="7" id="KW-1185">Reference proteome</keyword>
<dbReference type="Proteomes" id="UP000179807">
    <property type="component" value="Unassembled WGS sequence"/>
</dbReference>
<proteinExistence type="inferred from homology"/>
<dbReference type="Gene3D" id="3.60.21.10">
    <property type="match status" value="1"/>
</dbReference>
<evidence type="ECO:0000313" key="6">
    <source>
        <dbReference type="EMBL" id="OHS96071.1"/>
    </source>
</evidence>
<comment type="catalytic activity">
    <reaction evidence="4">
        <text>O-phospho-L-threonyl-[protein] + H2O = L-threonyl-[protein] + phosphate</text>
        <dbReference type="Rhea" id="RHEA:47004"/>
        <dbReference type="Rhea" id="RHEA-COMP:11060"/>
        <dbReference type="Rhea" id="RHEA-COMP:11605"/>
        <dbReference type="ChEBI" id="CHEBI:15377"/>
        <dbReference type="ChEBI" id="CHEBI:30013"/>
        <dbReference type="ChEBI" id="CHEBI:43474"/>
        <dbReference type="ChEBI" id="CHEBI:61977"/>
        <dbReference type="EC" id="3.1.3.16"/>
    </reaction>
</comment>
<keyword evidence="3" id="KW-0464">Manganese</keyword>
<dbReference type="InterPro" id="IPR047129">
    <property type="entry name" value="PPA2-like"/>
</dbReference>
<reference evidence="6" key="1">
    <citation type="submission" date="2016-10" db="EMBL/GenBank/DDBJ databases">
        <authorList>
            <person name="Benchimol M."/>
            <person name="Almeida L.G."/>
            <person name="Vasconcelos A.T."/>
            <person name="Perreira-Neves A."/>
            <person name="Rosa I.A."/>
            <person name="Tasca T."/>
            <person name="Bogo M.R."/>
            <person name="de Souza W."/>
        </authorList>
    </citation>
    <scope>NUCLEOTIDE SEQUENCE [LARGE SCALE GENOMIC DNA]</scope>
    <source>
        <strain evidence="6">K</strain>
    </source>
</reference>
<dbReference type="EMBL" id="MLAK01001203">
    <property type="protein sequence ID" value="OHS96071.1"/>
    <property type="molecule type" value="Genomic_DNA"/>
</dbReference>
<name>A0A1J4JCT2_9EUKA</name>
<dbReference type="SUPFAM" id="SSF56300">
    <property type="entry name" value="Metallo-dependent phosphatases"/>
    <property type="match status" value="1"/>
</dbReference>
<comment type="similarity">
    <text evidence="4">Belongs to the PPP phosphatase family.</text>
</comment>
<evidence type="ECO:0000256" key="4">
    <source>
        <dbReference type="RuleBase" id="RU004273"/>
    </source>
</evidence>
<keyword evidence="2 4" id="KW-0378">Hydrolase</keyword>
<dbReference type="VEuPathDB" id="TrichDB:TRFO_37831"/>
<dbReference type="Pfam" id="PF00149">
    <property type="entry name" value="Metallophos"/>
    <property type="match status" value="1"/>
</dbReference>
<evidence type="ECO:0000313" key="7">
    <source>
        <dbReference type="Proteomes" id="UP000179807"/>
    </source>
</evidence>
<dbReference type="GO" id="GO:0004722">
    <property type="term" value="F:protein serine/threonine phosphatase activity"/>
    <property type="evidence" value="ECO:0007669"/>
    <property type="project" value="UniProtKB-EC"/>
</dbReference>
<dbReference type="InterPro" id="IPR006186">
    <property type="entry name" value="Ser/Thr-sp_prot-phosphatase"/>
</dbReference>
<dbReference type="EC" id="3.1.3.16" evidence="4"/>
<evidence type="ECO:0000256" key="3">
    <source>
        <dbReference type="ARBA" id="ARBA00023211"/>
    </source>
</evidence>
<dbReference type="InterPro" id="IPR029052">
    <property type="entry name" value="Metallo-depent_PP-like"/>
</dbReference>
<keyword evidence="1" id="KW-0479">Metal-binding</keyword>
<dbReference type="PRINTS" id="PR00114">
    <property type="entry name" value="STPHPHTASE"/>
</dbReference>
<organism evidence="6 7">
    <name type="scientific">Tritrichomonas foetus</name>
    <dbReference type="NCBI Taxonomy" id="1144522"/>
    <lineage>
        <taxon>Eukaryota</taxon>
        <taxon>Metamonada</taxon>
        <taxon>Parabasalia</taxon>
        <taxon>Tritrichomonadida</taxon>
        <taxon>Tritrichomonadidae</taxon>
        <taxon>Tritrichomonas</taxon>
    </lineage>
</organism>
<dbReference type="PROSITE" id="PS00125">
    <property type="entry name" value="SER_THR_PHOSPHATASE"/>
    <property type="match status" value="1"/>
</dbReference>